<dbReference type="HAMAP" id="MF_00033">
    <property type="entry name" value="MurG"/>
    <property type="match status" value="1"/>
</dbReference>
<accession>A0A6N6M221</accession>
<keyword evidence="3 10" id="KW-0328">Glycosyltransferase</keyword>
<dbReference type="InterPro" id="IPR004276">
    <property type="entry name" value="GlycoTrans_28_N"/>
</dbReference>
<comment type="catalytic activity">
    <reaction evidence="10">
        <text>di-trans,octa-cis-undecaprenyl diphospho-N-acetyl-alpha-D-muramoyl-L-alanyl-D-glutamyl-meso-2,6-diaminopimeloyl-D-alanyl-D-alanine + UDP-N-acetyl-alpha-D-glucosamine = di-trans,octa-cis-undecaprenyl diphospho-[N-acetyl-alpha-D-glucosaminyl-(1-&gt;4)]-N-acetyl-alpha-D-muramoyl-L-alanyl-D-glutamyl-meso-2,6-diaminopimeloyl-D-alanyl-D-alanine + UDP + H(+)</text>
        <dbReference type="Rhea" id="RHEA:31227"/>
        <dbReference type="ChEBI" id="CHEBI:15378"/>
        <dbReference type="ChEBI" id="CHEBI:57705"/>
        <dbReference type="ChEBI" id="CHEBI:58223"/>
        <dbReference type="ChEBI" id="CHEBI:61387"/>
        <dbReference type="ChEBI" id="CHEBI:61388"/>
        <dbReference type="EC" id="2.4.1.227"/>
    </reaction>
</comment>
<feature type="binding site" evidence="10">
    <location>
        <position position="300"/>
    </location>
    <ligand>
        <name>UDP-N-acetyl-alpha-D-glucosamine</name>
        <dbReference type="ChEBI" id="CHEBI:57705"/>
    </ligand>
</feature>
<evidence type="ECO:0000256" key="9">
    <source>
        <dbReference type="ARBA" id="ARBA00023316"/>
    </source>
</evidence>
<dbReference type="Gene3D" id="3.40.50.2000">
    <property type="entry name" value="Glycogen Phosphorylase B"/>
    <property type="match status" value="2"/>
</dbReference>
<keyword evidence="1 10" id="KW-1003">Cell membrane</keyword>
<dbReference type="Pfam" id="PF04101">
    <property type="entry name" value="Glyco_tran_28_C"/>
    <property type="match status" value="1"/>
</dbReference>
<evidence type="ECO:0000259" key="11">
    <source>
        <dbReference type="Pfam" id="PF03033"/>
    </source>
</evidence>
<evidence type="ECO:0000256" key="8">
    <source>
        <dbReference type="ARBA" id="ARBA00023306"/>
    </source>
</evidence>
<evidence type="ECO:0000256" key="1">
    <source>
        <dbReference type="ARBA" id="ARBA00022475"/>
    </source>
</evidence>
<dbReference type="OrthoDB" id="9808936at2"/>
<evidence type="ECO:0000256" key="5">
    <source>
        <dbReference type="ARBA" id="ARBA00022960"/>
    </source>
</evidence>
<keyword evidence="4 10" id="KW-0808">Transferase</keyword>
<dbReference type="EC" id="2.4.1.227" evidence="10"/>
<dbReference type="GO" id="GO:0050511">
    <property type="term" value="F:undecaprenyldiphospho-muramoylpentapeptide beta-N-acetylglucosaminyltransferase activity"/>
    <property type="evidence" value="ECO:0007669"/>
    <property type="project" value="UniProtKB-UniRule"/>
</dbReference>
<dbReference type="AlphaFoldDB" id="A0A6N6M221"/>
<dbReference type="PANTHER" id="PTHR21015:SF22">
    <property type="entry name" value="GLYCOSYLTRANSFERASE"/>
    <property type="match status" value="1"/>
</dbReference>
<evidence type="ECO:0000256" key="3">
    <source>
        <dbReference type="ARBA" id="ARBA00022676"/>
    </source>
</evidence>
<dbReference type="InterPro" id="IPR007235">
    <property type="entry name" value="Glyco_trans_28_C"/>
</dbReference>
<dbReference type="GO" id="GO:0005886">
    <property type="term" value="C:plasma membrane"/>
    <property type="evidence" value="ECO:0007669"/>
    <property type="project" value="UniProtKB-SubCell"/>
</dbReference>
<feature type="binding site" evidence="10">
    <location>
        <position position="255"/>
    </location>
    <ligand>
        <name>UDP-N-acetyl-alpha-D-glucosamine</name>
        <dbReference type="ChEBI" id="CHEBI:57705"/>
    </ligand>
</feature>
<comment type="caution">
    <text evidence="13">The sequence shown here is derived from an EMBL/GenBank/DDBJ whole genome shotgun (WGS) entry which is preliminary data.</text>
</comment>
<sequence>MMPQIKVIISGGGTGGHIFPAIAIADAVRKKRPDAQFLFVGAKGKMEMEKVPAAGYEIEGLWISGLQRSLTLKNLAFPFKLISSSIKAKKLVKEFNPNVAVGTGGYASGPTLRAAMKRDVPALLQEQNSLPGITNRILSRKASKVCVAYPGMEKYFPQDKIVLSGNPVRSSVIQIEGKKERGLEHFGLKPDKKTLLVVGGSLGSRSVNNALIDGLDDIAKSDYQLIWQTGKLTHEQVKSAVEKSGAQNIKVCEFISEMDLAYAAADLIVSRAGAIAVSEISLVQKPVILVPFPYAAEDHQAKNAMALVNRNAALMIRDKDLGKGLISTISTTITDDNKLENLARNIAGLAVHDSADIIANEVIKLAEK</sequence>
<feature type="binding site" evidence="10">
    <location>
        <position position="128"/>
    </location>
    <ligand>
        <name>UDP-N-acetyl-alpha-D-glucosamine</name>
        <dbReference type="ChEBI" id="CHEBI:57705"/>
    </ligand>
</feature>
<keyword evidence="9 10" id="KW-0961">Cell wall biogenesis/degradation</keyword>
<evidence type="ECO:0000313" key="14">
    <source>
        <dbReference type="Proteomes" id="UP000435357"/>
    </source>
</evidence>
<comment type="function">
    <text evidence="10">Cell wall formation. Catalyzes the transfer of a GlcNAc subunit on undecaprenyl-pyrophosphoryl-MurNAc-pentapeptide (lipid intermediate I) to form undecaprenyl-pyrophosphoryl-MurNAc-(pentapeptide)GlcNAc (lipid intermediate II).</text>
</comment>
<keyword evidence="2 10" id="KW-0132">Cell division</keyword>
<comment type="subcellular location">
    <subcellularLocation>
        <location evidence="10">Cell membrane</location>
        <topology evidence="10">Peripheral membrane protein</topology>
        <orientation evidence="10">Cytoplasmic side</orientation>
    </subcellularLocation>
</comment>
<reference evidence="13 14" key="1">
    <citation type="submission" date="2019-09" db="EMBL/GenBank/DDBJ databases">
        <title>Genomes of Cryomorphaceae.</title>
        <authorList>
            <person name="Bowman J.P."/>
        </authorList>
    </citation>
    <scope>NUCLEOTIDE SEQUENCE [LARGE SCALE GENOMIC DNA]</scope>
    <source>
        <strain evidence="13 14">KCTC 52047</strain>
    </source>
</reference>
<keyword evidence="5 10" id="KW-0133">Cell shape</keyword>
<keyword evidence="6 10" id="KW-0573">Peptidoglycan synthesis</keyword>
<gene>
    <name evidence="10 13" type="primary">murG</name>
    <name evidence="13" type="ORF">F3059_11905</name>
</gene>
<keyword evidence="7 10" id="KW-0472">Membrane</keyword>
<keyword evidence="14" id="KW-1185">Reference proteome</keyword>
<protein>
    <recommendedName>
        <fullName evidence="10">UDP-N-acetylglucosamine--N-acetylmuramyl-(pentapeptide) pyrophosphoryl-undecaprenol N-acetylglucosamine transferase</fullName>
        <ecNumber evidence="10">2.4.1.227</ecNumber>
    </recommendedName>
    <alternativeName>
        <fullName evidence="10">Undecaprenyl-PP-MurNAc-pentapeptide-UDPGlcNAc GlcNAc transferase</fullName>
    </alternativeName>
</protein>
<dbReference type="EMBL" id="WACR01000010">
    <property type="protein sequence ID" value="KAB1062890.1"/>
    <property type="molecule type" value="Genomic_DNA"/>
</dbReference>
<dbReference type="GO" id="GO:0009252">
    <property type="term" value="P:peptidoglycan biosynthetic process"/>
    <property type="evidence" value="ECO:0007669"/>
    <property type="project" value="UniProtKB-UniRule"/>
</dbReference>
<comment type="similarity">
    <text evidence="10">Belongs to the glycosyltransferase 28 family. MurG subfamily.</text>
</comment>
<evidence type="ECO:0000256" key="6">
    <source>
        <dbReference type="ARBA" id="ARBA00022984"/>
    </source>
</evidence>
<evidence type="ECO:0000313" key="13">
    <source>
        <dbReference type="EMBL" id="KAB1062890.1"/>
    </source>
</evidence>
<dbReference type="PANTHER" id="PTHR21015">
    <property type="entry name" value="UDP-N-ACETYLGLUCOSAMINE--N-ACETYLMURAMYL-(PENTAPEPTIDE) PYROPHOSPHORYL-UNDECAPRENOL N-ACETYLGLUCOSAMINE TRANSFERASE 1"/>
    <property type="match status" value="1"/>
</dbReference>
<proteinExistence type="inferred from homology"/>
<dbReference type="CDD" id="cd03785">
    <property type="entry name" value="GT28_MurG"/>
    <property type="match status" value="1"/>
</dbReference>
<dbReference type="GO" id="GO:0051301">
    <property type="term" value="P:cell division"/>
    <property type="evidence" value="ECO:0007669"/>
    <property type="project" value="UniProtKB-KW"/>
</dbReference>
<dbReference type="NCBIfam" id="TIGR01133">
    <property type="entry name" value="murG"/>
    <property type="match status" value="1"/>
</dbReference>
<comment type="caution">
    <text evidence="10">Lacks conserved residue(s) required for the propagation of feature annotation.</text>
</comment>
<feature type="domain" description="Glycosyltransferase family 28 N-terminal" evidence="11">
    <location>
        <begin position="7"/>
        <end position="146"/>
    </location>
</feature>
<dbReference type="Proteomes" id="UP000435357">
    <property type="component" value="Unassembled WGS sequence"/>
</dbReference>
<dbReference type="GO" id="GO:0008360">
    <property type="term" value="P:regulation of cell shape"/>
    <property type="evidence" value="ECO:0007669"/>
    <property type="project" value="UniProtKB-KW"/>
</dbReference>
<evidence type="ECO:0000256" key="10">
    <source>
        <dbReference type="HAMAP-Rule" id="MF_00033"/>
    </source>
</evidence>
<feature type="binding site" evidence="10">
    <location>
        <position position="201"/>
    </location>
    <ligand>
        <name>UDP-N-acetyl-alpha-D-glucosamine</name>
        <dbReference type="ChEBI" id="CHEBI:57705"/>
    </ligand>
</feature>
<name>A0A6N6M221_9FLAO</name>
<evidence type="ECO:0000256" key="4">
    <source>
        <dbReference type="ARBA" id="ARBA00022679"/>
    </source>
</evidence>
<organism evidence="13 14">
    <name type="scientific">Salibacter halophilus</name>
    <dbReference type="NCBI Taxonomy" id="1803916"/>
    <lineage>
        <taxon>Bacteria</taxon>
        <taxon>Pseudomonadati</taxon>
        <taxon>Bacteroidota</taxon>
        <taxon>Flavobacteriia</taxon>
        <taxon>Flavobacteriales</taxon>
        <taxon>Salibacteraceae</taxon>
        <taxon>Salibacter</taxon>
    </lineage>
</organism>
<dbReference type="UniPathway" id="UPA00219"/>
<comment type="pathway">
    <text evidence="10">Cell wall biogenesis; peptidoglycan biosynthesis.</text>
</comment>
<dbReference type="GO" id="GO:0005975">
    <property type="term" value="P:carbohydrate metabolic process"/>
    <property type="evidence" value="ECO:0007669"/>
    <property type="project" value="InterPro"/>
</dbReference>
<dbReference type="SUPFAM" id="SSF53756">
    <property type="entry name" value="UDP-Glycosyltransferase/glycogen phosphorylase"/>
    <property type="match status" value="1"/>
</dbReference>
<evidence type="ECO:0000259" key="12">
    <source>
        <dbReference type="Pfam" id="PF04101"/>
    </source>
</evidence>
<evidence type="ECO:0000256" key="7">
    <source>
        <dbReference type="ARBA" id="ARBA00023136"/>
    </source>
</evidence>
<evidence type="ECO:0000256" key="2">
    <source>
        <dbReference type="ARBA" id="ARBA00022618"/>
    </source>
</evidence>
<dbReference type="Pfam" id="PF03033">
    <property type="entry name" value="Glyco_transf_28"/>
    <property type="match status" value="1"/>
</dbReference>
<feature type="domain" description="Glycosyl transferase family 28 C-terminal" evidence="12">
    <location>
        <begin position="194"/>
        <end position="353"/>
    </location>
</feature>
<dbReference type="GO" id="GO:0071555">
    <property type="term" value="P:cell wall organization"/>
    <property type="evidence" value="ECO:0007669"/>
    <property type="project" value="UniProtKB-KW"/>
</dbReference>
<dbReference type="InterPro" id="IPR006009">
    <property type="entry name" value="GlcNAc_MurG"/>
</dbReference>
<feature type="binding site" evidence="10">
    <location>
        <position position="169"/>
    </location>
    <ligand>
        <name>UDP-N-acetyl-alpha-D-glucosamine</name>
        <dbReference type="ChEBI" id="CHEBI:57705"/>
    </ligand>
</feature>
<keyword evidence="8 10" id="KW-0131">Cell cycle</keyword>
<feature type="binding site" evidence="10">
    <location>
        <begin position="14"/>
        <end position="16"/>
    </location>
    <ligand>
        <name>UDP-N-acetyl-alpha-D-glucosamine</name>
        <dbReference type="ChEBI" id="CHEBI:57705"/>
    </ligand>
</feature>